<dbReference type="EMBL" id="VWOJ01000001">
    <property type="protein sequence ID" value="KAA5805215.1"/>
    <property type="molecule type" value="Genomic_DNA"/>
</dbReference>
<dbReference type="InterPro" id="IPR014940">
    <property type="entry name" value="BAAT_C"/>
</dbReference>
<comment type="caution">
    <text evidence="3">The sequence shown here is derived from an EMBL/GenBank/DDBJ whole genome shotgun (WGS) entry which is preliminary data.</text>
</comment>
<protein>
    <recommendedName>
        <fullName evidence="2">BAAT/Acyl-CoA thioester hydrolase C-terminal domain-containing protein</fullName>
    </recommendedName>
</protein>
<evidence type="ECO:0000256" key="1">
    <source>
        <dbReference type="SAM" id="MobiDB-lite"/>
    </source>
</evidence>
<accession>A0A5M6ZMS1</accession>
<dbReference type="SUPFAM" id="SSF53474">
    <property type="entry name" value="alpha/beta-Hydrolases"/>
    <property type="match status" value="1"/>
</dbReference>
<sequence>MLRITGMIGLGAVLSLALVVLLILAAGASQPMSQGPEAAEARRAAFAETFEQLWPDYAGRLPDPAGRFTMRHQHHGFIDGVAVVDFELQDDELPLPPLIIAAGGSNGGFWLGGPGWFPSRQYLGAMLMRSGFSIRSIAHFGGRPLPDWFGEGSLPPRLMEGSLDAIAHVVRDARGTRGAQRRCIGFIGVSKGGELTLLLAGYGEELSGGDGPLMDAAVAVVPSHVVNQSPARTLLIRSSWSMGGEPLEFVRYPWLSPHIPGALMRDYPSVLALSHQLLSQEAAVARAEIPAERAAMPVLLQGAVRDHMWPSAEMSRAAMARAGRLNPGHALEYLEYDLDHFLTSHPEPILDAAAFLYERLRQAAEDGRCEADFRPPGGVDAEPSRDLASG</sequence>
<dbReference type="RefSeq" id="WP_150022246.1">
    <property type="nucleotide sequence ID" value="NZ_VWOJ01000001.1"/>
</dbReference>
<evidence type="ECO:0000313" key="4">
    <source>
        <dbReference type="Proteomes" id="UP000325122"/>
    </source>
</evidence>
<keyword evidence="4" id="KW-1185">Reference proteome</keyword>
<evidence type="ECO:0000259" key="2">
    <source>
        <dbReference type="Pfam" id="PF08840"/>
    </source>
</evidence>
<proteinExistence type="predicted"/>
<feature type="domain" description="BAAT/Acyl-CoA thioester hydrolase C-terminal" evidence="2">
    <location>
        <begin position="180"/>
        <end position="336"/>
    </location>
</feature>
<gene>
    <name evidence="3" type="ORF">F1654_04320</name>
</gene>
<dbReference type="Pfam" id="PF08840">
    <property type="entry name" value="BAAT_C"/>
    <property type="match status" value="1"/>
</dbReference>
<evidence type="ECO:0000313" key="3">
    <source>
        <dbReference type="EMBL" id="KAA5805215.1"/>
    </source>
</evidence>
<feature type="region of interest" description="Disordered" evidence="1">
    <location>
        <begin position="368"/>
        <end position="390"/>
    </location>
</feature>
<dbReference type="InterPro" id="IPR029058">
    <property type="entry name" value="AB_hydrolase_fold"/>
</dbReference>
<organism evidence="3 4">
    <name type="scientific">Alkalicaulis satelles</name>
    <dbReference type="NCBI Taxonomy" id="2609175"/>
    <lineage>
        <taxon>Bacteria</taxon>
        <taxon>Pseudomonadati</taxon>
        <taxon>Pseudomonadota</taxon>
        <taxon>Alphaproteobacteria</taxon>
        <taxon>Maricaulales</taxon>
        <taxon>Maricaulaceae</taxon>
        <taxon>Alkalicaulis</taxon>
    </lineage>
</organism>
<dbReference type="Gene3D" id="3.40.50.1820">
    <property type="entry name" value="alpha/beta hydrolase"/>
    <property type="match status" value="1"/>
</dbReference>
<reference evidence="3 4" key="1">
    <citation type="submission" date="2019-09" db="EMBL/GenBank/DDBJ databases">
        <authorList>
            <person name="Kevbrin V."/>
            <person name="Grouzdev D.S."/>
        </authorList>
    </citation>
    <scope>NUCLEOTIDE SEQUENCE [LARGE SCALE GENOMIC DNA]</scope>
    <source>
        <strain evidence="3 4">G-192</strain>
    </source>
</reference>
<dbReference type="Proteomes" id="UP000325122">
    <property type="component" value="Unassembled WGS sequence"/>
</dbReference>
<dbReference type="AlphaFoldDB" id="A0A5M6ZMS1"/>
<name>A0A5M6ZMS1_9PROT</name>